<evidence type="ECO:0000313" key="10">
    <source>
        <dbReference type="Proteomes" id="UP000199163"/>
    </source>
</evidence>
<feature type="transmembrane region" description="Helical" evidence="7">
    <location>
        <begin position="106"/>
        <end position="123"/>
    </location>
</feature>
<feature type="domain" description="EamA" evidence="8">
    <location>
        <begin position="160"/>
        <end position="293"/>
    </location>
</feature>
<organism evidence="9 10">
    <name type="scientific">Alteribacillus persepolensis</name>
    <dbReference type="NCBI Taxonomy" id="568899"/>
    <lineage>
        <taxon>Bacteria</taxon>
        <taxon>Bacillati</taxon>
        <taxon>Bacillota</taxon>
        <taxon>Bacilli</taxon>
        <taxon>Bacillales</taxon>
        <taxon>Bacillaceae</taxon>
        <taxon>Alteribacillus</taxon>
    </lineage>
</organism>
<dbReference type="RefSeq" id="WP_091272168.1">
    <property type="nucleotide sequence ID" value="NZ_FNDK01000005.1"/>
</dbReference>
<protein>
    <submittedName>
        <fullName evidence="9">EamA-like transporter family protein</fullName>
    </submittedName>
</protein>
<dbReference type="AlphaFoldDB" id="A0A1G8C6W8"/>
<feature type="transmembrane region" description="Helical" evidence="7">
    <location>
        <begin position="135"/>
        <end position="154"/>
    </location>
</feature>
<feature type="transmembrane region" description="Helical" evidence="7">
    <location>
        <begin position="222"/>
        <end position="244"/>
    </location>
</feature>
<dbReference type="PANTHER" id="PTHR32322:SF18">
    <property type="entry name" value="S-ADENOSYLMETHIONINE_S-ADENOSYLHOMOCYSTEINE TRANSPORTER"/>
    <property type="match status" value="1"/>
</dbReference>
<evidence type="ECO:0000256" key="1">
    <source>
        <dbReference type="ARBA" id="ARBA00004651"/>
    </source>
</evidence>
<reference evidence="9 10" key="1">
    <citation type="submission" date="2016-10" db="EMBL/GenBank/DDBJ databases">
        <authorList>
            <person name="de Groot N.N."/>
        </authorList>
    </citation>
    <scope>NUCLEOTIDE SEQUENCE [LARGE SCALE GENOMIC DNA]</scope>
    <source>
        <strain evidence="9 10">DSM 21632</strain>
    </source>
</reference>
<proteinExistence type="inferred from homology"/>
<dbReference type="Pfam" id="PF00892">
    <property type="entry name" value="EamA"/>
    <property type="match status" value="2"/>
</dbReference>
<keyword evidence="10" id="KW-1185">Reference proteome</keyword>
<keyword evidence="3" id="KW-1003">Cell membrane</keyword>
<evidence type="ECO:0000256" key="2">
    <source>
        <dbReference type="ARBA" id="ARBA00007362"/>
    </source>
</evidence>
<dbReference type="OrthoDB" id="67135at2"/>
<keyword evidence="6 7" id="KW-0472">Membrane</keyword>
<evidence type="ECO:0000313" key="9">
    <source>
        <dbReference type="EMBL" id="SDH41108.1"/>
    </source>
</evidence>
<keyword evidence="5 7" id="KW-1133">Transmembrane helix</keyword>
<keyword evidence="4 7" id="KW-0812">Transmembrane</keyword>
<dbReference type="InterPro" id="IPR050638">
    <property type="entry name" value="AA-Vitamin_Transporters"/>
</dbReference>
<evidence type="ECO:0000256" key="4">
    <source>
        <dbReference type="ARBA" id="ARBA00022692"/>
    </source>
</evidence>
<feature type="domain" description="EamA" evidence="8">
    <location>
        <begin position="13"/>
        <end position="146"/>
    </location>
</feature>
<feature type="transmembrane region" description="Helical" evidence="7">
    <location>
        <begin position="191"/>
        <end position="210"/>
    </location>
</feature>
<evidence type="ECO:0000256" key="5">
    <source>
        <dbReference type="ARBA" id="ARBA00022989"/>
    </source>
</evidence>
<feature type="transmembrane region" description="Helical" evidence="7">
    <location>
        <begin position="39"/>
        <end position="60"/>
    </location>
</feature>
<evidence type="ECO:0000256" key="3">
    <source>
        <dbReference type="ARBA" id="ARBA00022475"/>
    </source>
</evidence>
<dbReference type="GO" id="GO:0005886">
    <property type="term" value="C:plasma membrane"/>
    <property type="evidence" value="ECO:0007669"/>
    <property type="project" value="UniProtKB-SubCell"/>
</dbReference>
<feature type="transmembrane region" description="Helical" evidence="7">
    <location>
        <begin position="278"/>
        <end position="298"/>
    </location>
</feature>
<dbReference type="InterPro" id="IPR000620">
    <property type="entry name" value="EamA_dom"/>
</dbReference>
<feature type="transmembrane region" description="Helical" evidence="7">
    <location>
        <begin position="251"/>
        <end position="272"/>
    </location>
</feature>
<dbReference type="InterPro" id="IPR037185">
    <property type="entry name" value="EmrE-like"/>
</dbReference>
<feature type="transmembrane region" description="Helical" evidence="7">
    <location>
        <begin position="72"/>
        <end position="94"/>
    </location>
</feature>
<evidence type="ECO:0000256" key="7">
    <source>
        <dbReference type="SAM" id="Phobius"/>
    </source>
</evidence>
<comment type="subcellular location">
    <subcellularLocation>
        <location evidence="1">Cell membrane</location>
        <topology evidence="1">Multi-pass membrane protein</topology>
    </subcellularLocation>
</comment>
<dbReference type="EMBL" id="FNDK01000005">
    <property type="protein sequence ID" value="SDH41108.1"/>
    <property type="molecule type" value="Genomic_DNA"/>
</dbReference>
<sequence>MKTKQVNTISISISILFLTVAWGFSWPVMKIGLEDIGPFTFSFLRFLIGGIVLIIFLFFLSNKEEWKKLTSLHWGHVITLGLLQTFAVFGLITYAMLYVDAGKTSIVLYTMPIWSSILASLFLKETLSKKNIVGLLLGVAGLAFIIGTDIFQQASWQNTIGISLILIAAICWAVSNVYFRLKLAGSNQMFITTFQMLIGTAGLLVLAVIFEGGQSIRWSASSIFSVLFTGVVASAICFSLWYYLLTVINTVTAAISMLLVPVFGVLFGYLLLDESLTIPMIAGGLFILLGIFISQAELDKIRPFSKRKKHAA</sequence>
<dbReference type="SUPFAM" id="SSF103481">
    <property type="entry name" value="Multidrug resistance efflux transporter EmrE"/>
    <property type="match status" value="2"/>
</dbReference>
<dbReference type="PANTHER" id="PTHR32322">
    <property type="entry name" value="INNER MEMBRANE TRANSPORTER"/>
    <property type="match status" value="1"/>
</dbReference>
<gene>
    <name evidence="9" type="ORF">SAMN05192534_10580</name>
</gene>
<accession>A0A1G8C6W8</accession>
<evidence type="ECO:0000256" key="6">
    <source>
        <dbReference type="ARBA" id="ARBA00023136"/>
    </source>
</evidence>
<comment type="similarity">
    <text evidence="2">Belongs to the EamA transporter family.</text>
</comment>
<name>A0A1G8C6W8_9BACI</name>
<feature type="transmembrane region" description="Helical" evidence="7">
    <location>
        <begin position="160"/>
        <end position="179"/>
    </location>
</feature>
<evidence type="ECO:0000259" key="8">
    <source>
        <dbReference type="Pfam" id="PF00892"/>
    </source>
</evidence>
<dbReference type="Proteomes" id="UP000199163">
    <property type="component" value="Unassembled WGS sequence"/>
</dbReference>